<dbReference type="RefSeq" id="WP_237978427.1">
    <property type="nucleotide sequence ID" value="NZ_JAKNCT010000005.1"/>
</dbReference>
<keyword evidence="1" id="KW-1133">Transmembrane helix</keyword>
<comment type="caution">
    <text evidence="2">The sequence shown here is derived from an EMBL/GenBank/DDBJ whole genome shotgun (WGS) entry which is preliminary data.</text>
</comment>
<evidence type="ECO:0000256" key="1">
    <source>
        <dbReference type="SAM" id="Phobius"/>
    </source>
</evidence>
<sequence length="178" mass="19154">MKFSPENLLSAAKVALVNAFGAALCGLLLKGAAYPVTATEVLSLAAFLLLAVRAPAVLRVLITLVLSAYCLYFPIGLRCGIVSEGQIAAAFATDPRKASEFFDTFGPLDFASPVLLALGLVLFYAAARRVRIFKSRKFFAPALVIAAAFQAKAFHPVTHTAKLTHRVAEERRNLKNMN</sequence>
<evidence type="ECO:0000313" key="2">
    <source>
        <dbReference type="EMBL" id="MCG5030771.1"/>
    </source>
</evidence>
<organism evidence="2 3">
    <name type="scientific">Mesosutterella porci</name>
    <dbReference type="NCBI Taxonomy" id="2915351"/>
    <lineage>
        <taxon>Bacteria</taxon>
        <taxon>Pseudomonadati</taxon>
        <taxon>Pseudomonadota</taxon>
        <taxon>Betaproteobacteria</taxon>
        <taxon>Burkholderiales</taxon>
        <taxon>Sutterellaceae</taxon>
        <taxon>Mesosutterella</taxon>
    </lineage>
</organism>
<accession>A0ABS9MQ77</accession>
<name>A0ABS9MQ77_9BURK</name>
<dbReference type="Proteomes" id="UP001297600">
    <property type="component" value="Unassembled WGS sequence"/>
</dbReference>
<feature type="transmembrane region" description="Helical" evidence="1">
    <location>
        <begin position="110"/>
        <end position="127"/>
    </location>
</feature>
<keyword evidence="3" id="KW-1185">Reference proteome</keyword>
<protein>
    <submittedName>
        <fullName evidence="2">Uncharacterized protein</fullName>
    </submittedName>
</protein>
<reference evidence="2 3" key="1">
    <citation type="submission" date="2022-02" db="EMBL/GenBank/DDBJ databases">
        <title>Mesosutterella porci, a novel member of the family Sutterellaceae from pig feces.</title>
        <authorList>
            <person name="Wylensek D."/>
            <person name="Clavel T."/>
        </authorList>
    </citation>
    <scope>NUCLEOTIDE SEQUENCE [LARGE SCALE GENOMIC DNA]</scope>
    <source>
        <strain evidence="3">oilRF-744-wt-GAM-9</strain>
    </source>
</reference>
<keyword evidence="1" id="KW-0812">Transmembrane</keyword>
<evidence type="ECO:0000313" key="3">
    <source>
        <dbReference type="Proteomes" id="UP001297600"/>
    </source>
</evidence>
<keyword evidence="1" id="KW-0472">Membrane</keyword>
<dbReference type="EMBL" id="JAKNCT010000005">
    <property type="protein sequence ID" value="MCG5030771.1"/>
    <property type="molecule type" value="Genomic_DNA"/>
</dbReference>
<proteinExistence type="predicted"/>
<gene>
    <name evidence="2" type="ORF">MAF45_04840</name>
</gene>